<dbReference type="Proteomes" id="UP000231644">
    <property type="component" value="Unassembled WGS sequence"/>
</dbReference>
<dbReference type="SMART" id="SM00418">
    <property type="entry name" value="HTH_ARSR"/>
    <property type="match status" value="1"/>
</dbReference>
<dbReference type="GO" id="GO:0003677">
    <property type="term" value="F:DNA binding"/>
    <property type="evidence" value="ECO:0007669"/>
    <property type="project" value="UniProtKB-KW"/>
</dbReference>
<dbReference type="InterPro" id="IPR051011">
    <property type="entry name" value="Metal_resp_trans_reg"/>
</dbReference>
<dbReference type="NCBIfam" id="NF033788">
    <property type="entry name" value="HTH_metalloreg"/>
    <property type="match status" value="1"/>
</dbReference>
<dbReference type="InterPro" id="IPR001845">
    <property type="entry name" value="HTH_ArsR_DNA-bd_dom"/>
</dbReference>
<dbReference type="InterPro" id="IPR036390">
    <property type="entry name" value="WH_DNA-bd_sf"/>
</dbReference>
<evidence type="ECO:0000259" key="4">
    <source>
        <dbReference type="PROSITE" id="PS50987"/>
    </source>
</evidence>
<dbReference type="Pfam" id="PF12840">
    <property type="entry name" value="HTH_20"/>
    <property type="match status" value="1"/>
</dbReference>
<proteinExistence type="predicted"/>
<dbReference type="PANTHER" id="PTHR43132:SF2">
    <property type="entry name" value="ARSENICAL RESISTANCE OPERON REPRESSOR ARSR-RELATED"/>
    <property type="match status" value="1"/>
</dbReference>
<dbReference type="EMBL" id="FOLX01000001">
    <property type="protein sequence ID" value="SFC64740.1"/>
    <property type="molecule type" value="Genomic_DNA"/>
</dbReference>
<dbReference type="SUPFAM" id="SSF46785">
    <property type="entry name" value="Winged helix' DNA-binding domain"/>
    <property type="match status" value="1"/>
</dbReference>
<reference evidence="5 6" key="1">
    <citation type="submission" date="2016-10" db="EMBL/GenBank/DDBJ databases">
        <authorList>
            <person name="de Groot N.N."/>
        </authorList>
    </citation>
    <scope>NUCLEOTIDE SEQUENCE [LARGE SCALE GENOMIC DNA]</scope>
    <source>
        <strain evidence="5 6">DSM 29619</strain>
    </source>
</reference>
<sequence>MEQTQALSALAALAHETRLQIVRLLVPCGQDGLSAGEIGARVDCSASRLSFHLSALDQAGLITARRDGRRVIYAAKRRQIGGLIHYLLNDCCAGDQTVSACCRDQTGGACHTASDAALNDS</sequence>
<protein>
    <submittedName>
        <fullName evidence="5">Transcriptional regulator, ArsR family</fullName>
    </submittedName>
</protein>
<evidence type="ECO:0000313" key="6">
    <source>
        <dbReference type="Proteomes" id="UP000231644"/>
    </source>
</evidence>
<dbReference type="OrthoDB" id="9804742at2"/>
<dbReference type="AlphaFoldDB" id="A0A1I1L563"/>
<gene>
    <name evidence="5" type="ORF">SAMN05421762_1653</name>
</gene>
<feature type="domain" description="HTH arsR-type" evidence="4">
    <location>
        <begin position="1"/>
        <end position="95"/>
    </location>
</feature>
<evidence type="ECO:0000313" key="5">
    <source>
        <dbReference type="EMBL" id="SFC64740.1"/>
    </source>
</evidence>
<name>A0A1I1L563_9RHOB</name>
<dbReference type="InterPro" id="IPR036388">
    <property type="entry name" value="WH-like_DNA-bd_sf"/>
</dbReference>
<keyword evidence="3" id="KW-0804">Transcription</keyword>
<keyword evidence="2" id="KW-0238">DNA-binding</keyword>
<keyword evidence="1" id="KW-0805">Transcription regulation</keyword>
<dbReference type="PRINTS" id="PR00778">
    <property type="entry name" value="HTHARSR"/>
</dbReference>
<evidence type="ECO:0000256" key="1">
    <source>
        <dbReference type="ARBA" id="ARBA00023015"/>
    </source>
</evidence>
<dbReference type="RefSeq" id="WP_093451710.1">
    <property type="nucleotide sequence ID" value="NZ_FNZG01000003.1"/>
</dbReference>
<dbReference type="PROSITE" id="PS50987">
    <property type="entry name" value="HTH_ARSR_2"/>
    <property type="match status" value="1"/>
</dbReference>
<evidence type="ECO:0000256" key="3">
    <source>
        <dbReference type="ARBA" id="ARBA00023163"/>
    </source>
</evidence>
<dbReference type="Gene3D" id="1.10.10.10">
    <property type="entry name" value="Winged helix-like DNA-binding domain superfamily/Winged helix DNA-binding domain"/>
    <property type="match status" value="1"/>
</dbReference>
<dbReference type="CDD" id="cd00090">
    <property type="entry name" value="HTH_ARSR"/>
    <property type="match status" value="1"/>
</dbReference>
<evidence type="ECO:0000256" key="2">
    <source>
        <dbReference type="ARBA" id="ARBA00023125"/>
    </source>
</evidence>
<dbReference type="GO" id="GO:0003700">
    <property type="term" value="F:DNA-binding transcription factor activity"/>
    <property type="evidence" value="ECO:0007669"/>
    <property type="project" value="InterPro"/>
</dbReference>
<dbReference type="STRING" id="517719.SAMN05421762_1653"/>
<organism evidence="5 6">
    <name type="scientific">Pseudooceanicola nitratireducens</name>
    <dbReference type="NCBI Taxonomy" id="517719"/>
    <lineage>
        <taxon>Bacteria</taxon>
        <taxon>Pseudomonadati</taxon>
        <taxon>Pseudomonadota</taxon>
        <taxon>Alphaproteobacteria</taxon>
        <taxon>Rhodobacterales</taxon>
        <taxon>Paracoccaceae</taxon>
        <taxon>Pseudooceanicola</taxon>
    </lineage>
</organism>
<keyword evidence="6" id="KW-1185">Reference proteome</keyword>
<dbReference type="PANTHER" id="PTHR43132">
    <property type="entry name" value="ARSENICAL RESISTANCE OPERON REPRESSOR ARSR-RELATED"/>
    <property type="match status" value="1"/>
</dbReference>
<dbReference type="InterPro" id="IPR011991">
    <property type="entry name" value="ArsR-like_HTH"/>
</dbReference>
<accession>A0A1I1L563</accession>